<evidence type="ECO:0000256" key="1">
    <source>
        <dbReference type="ARBA" id="ARBA00004123"/>
    </source>
</evidence>
<organism evidence="9 10">
    <name type="scientific">Globisporangium ultimum (strain ATCC 200006 / CBS 805.95 / DAOM BR144)</name>
    <name type="common">Pythium ultimum</name>
    <dbReference type="NCBI Taxonomy" id="431595"/>
    <lineage>
        <taxon>Eukaryota</taxon>
        <taxon>Sar</taxon>
        <taxon>Stramenopiles</taxon>
        <taxon>Oomycota</taxon>
        <taxon>Peronosporomycetes</taxon>
        <taxon>Pythiales</taxon>
        <taxon>Pythiaceae</taxon>
        <taxon>Globisporangium</taxon>
    </lineage>
</organism>
<dbReference type="VEuPathDB" id="FungiDB:PYU1_G001503"/>
<dbReference type="EnsemblProtists" id="PYU1_T001503">
    <property type="protein sequence ID" value="PYU1_T001503"/>
    <property type="gene ID" value="PYU1_G001503"/>
</dbReference>
<keyword evidence="10" id="KW-1185">Reference proteome</keyword>
<evidence type="ECO:0000256" key="6">
    <source>
        <dbReference type="ARBA" id="ARBA00023242"/>
    </source>
</evidence>
<dbReference type="InParanoid" id="K3W962"/>
<dbReference type="STRING" id="431595.K3W962"/>
<keyword evidence="5 7" id="KW-0508">mRNA splicing</keyword>
<reference evidence="10" key="2">
    <citation type="submission" date="2010-04" db="EMBL/GenBank/DDBJ databases">
        <authorList>
            <person name="Buell R."/>
            <person name="Hamilton J."/>
            <person name="Hostetler J."/>
        </authorList>
    </citation>
    <scope>NUCLEOTIDE SEQUENCE [LARGE SCALE GENOMIC DNA]</scope>
    <source>
        <strain evidence="10">DAOM:BR144</strain>
    </source>
</reference>
<sequence>MANATDPTAQSIHGVNPQHLIEKIMRNRIYASVYWKEQCFGLTSETLVDKAIELNYFGGTFGGNQQPTPFLCLLLKMLQLQPELEVVREFIQNEEYKYVSVLGAVYLRLVGKPLEIYSILEPMYSDYRKIRKRNVIGWEITHIDEIVDALLFEEYYIDLALPRMVDREFYEKNGTLPPRKSVLEDELNGSDDDDDSDDDDADDSDDDTKKKEE</sequence>
<reference evidence="9" key="3">
    <citation type="submission" date="2015-02" db="UniProtKB">
        <authorList>
            <consortium name="EnsemblProtists"/>
        </authorList>
    </citation>
    <scope>IDENTIFICATION</scope>
    <source>
        <strain evidence="9">DAOM BR144</strain>
    </source>
</reference>
<evidence type="ECO:0000313" key="9">
    <source>
        <dbReference type="EnsemblProtists" id="PYU1_T001503"/>
    </source>
</evidence>
<keyword evidence="4 7" id="KW-0747">Spliceosome</keyword>
<dbReference type="GO" id="GO:0005681">
    <property type="term" value="C:spliceosomal complex"/>
    <property type="evidence" value="ECO:0007669"/>
    <property type="project" value="UniProtKB-KW"/>
</dbReference>
<keyword evidence="6 7" id="KW-0539">Nucleus</keyword>
<evidence type="ECO:0000256" key="4">
    <source>
        <dbReference type="ARBA" id="ARBA00022728"/>
    </source>
</evidence>
<accession>K3W962</accession>
<dbReference type="eggNOG" id="KOG2889">
    <property type="taxonomic scope" value="Eukaryota"/>
</dbReference>
<dbReference type="EMBL" id="GL376626">
    <property type="status" value="NOT_ANNOTATED_CDS"/>
    <property type="molecule type" value="Genomic_DNA"/>
</dbReference>
<dbReference type="Pfam" id="PF03371">
    <property type="entry name" value="PRP38"/>
    <property type="match status" value="1"/>
</dbReference>
<dbReference type="Proteomes" id="UP000019132">
    <property type="component" value="Unassembled WGS sequence"/>
</dbReference>
<dbReference type="AlphaFoldDB" id="K3W962"/>
<proteinExistence type="inferred from homology"/>
<comment type="subcellular location">
    <subcellularLocation>
        <location evidence="1 7">Nucleus</location>
    </subcellularLocation>
</comment>
<evidence type="ECO:0000256" key="8">
    <source>
        <dbReference type="SAM" id="MobiDB-lite"/>
    </source>
</evidence>
<keyword evidence="3 7" id="KW-0507">mRNA processing</keyword>
<evidence type="ECO:0000256" key="5">
    <source>
        <dbReference type="ARBA" id="ARBA00023187"/>
    </source>
</evidence>
<evidence type="ECO:0000256" key="3">
    <source>
        <dbReference type="ARBA" id="ARBA00022664"/>
    </source>
</evidence>
<dbReference type="PANTHER" id="PTHR23142">
    <property type="entry name" value="PRE-MRNA-SPLICING FACTOR 38A-RELATED"/>
    <property type="match status" value="1"/>
</dbReference>
<reference evidence="10" key="1">
    <citation type="journal article" date="2010" name="Genome Biol.">
        <title>Genome sequence of the necrotrophic plant pathogen Pythium ultimum reveals original pathogenicity mechanisms and effector repertoire.</title>
        <authorList>
            <person name="Levesque C.A."/>
            <person name="Brouwer H."/>
            <person name="Cano L."/>
            <person name="Hamilton J.P."/>
            <person name="Holt C."/>
            <person name="Huitema E."/>
            <person name="Raffaele S."/>
            <person name="Robideau G.P."/>
            <person name="Thines M."/>
            <person name="Win J."/>
            <person name="Zerillo M.M."/>
            <person name="Beakes G.W."/>
            <person name="Boore J.L."/>
            <person name="Busam D."/>
            <person name="Dumas B."/>
            <person name="Ferriera S."/>
            <person name="Fuerstenberg S.I."/>
            <person name="Gachon C.M."/>
            <person name="Gaulin E."/>
            <person name="Govers F."/>
            <person name="Grenville-Briggs L."/>
            <person name="Horner N."/>
            <person name="Hostetler J."/>
            <person name="Jiang R.H."/>
            <person name="Johnson J."/>
            <person name="Krajaejun T."/>
            <person name="Lin H."/>
            <person name="Meijer H.J."/>
            <person name="Moore B."/>
            <person name="Morris P."/>
            <person name="Phuntmart V."/>
            <person name="Puiu D."/>
            <person name="Shetty J."/>
            <person name="Stajich J.E."/>
            <person name="Tripathy S."/>
            <person name="Wawra S."/>
            <person name="van West P."/>
            <person name="Whitty B.R."/>
            <person name="Coutinho P.M."/>
            <person name="Henrissat B."/>
            <person name="Martin F."/>
            <person name="Thomas P.D."/>
            <person name="Tyler B.M."/>
            <person name="De Vries R.P."/>
            <person name="Kamoun S."/>
            <person name="Yandell M."/>
            <person name="Tisserat N."/>
            <person name="Buell C.R."/>
        </authorList>
    </citation>
    <scope>NUCLEOTIDE SEQUENCE</scope>
    <source>
        <strain evidence="10">DAOM:BR144</strain>
    </source>
</reference>
<evidence type="ECO:0000313" key="10">
    <source>
        <dbReference type="Proteomes" id="UP000019132"/>
    </source>
</evidence>
<name>K3W962_GLOUD</name>
<dbReference type="OMA" id="GEHFKYL"/>
<dbReference type="HOGENOM" id="CLU_039466_2_1_1"/>
<evidence type="ECO:0000256" key="2">
    <source>
        <dbReference type="ARBA" id="ARBA00006164"/>
    </source>
</evidence>
<feature type="compositionally biased region" description="Acidic residues" evidence="8">
    <location>
        <begin position="184"/>
        <end position="206"/>
    </location>
</feature>
<comment type="similarity">
    <text evidence="2 7">Belongs to the PRP38 family.</text>
</comment>
<evidence type="ECO:0000256" key="7">
    <source>
        <dbReference type="RuleBase" id="RU367025"/>
    </source>
</evidence>
<protein>
    <recommendedName>
        <fullName evidence="7">Pre-mRNA-splicing factor 38</fullName>
    </recommendedName>
</protein>
<comment type="function">
    <text evidence="7">Required for pre-mRNA splicing.</text>
</comment>
<feature type="region of interest" description="Disordered" evidence="8">
    <location>
        <begin position="174"/>
        <end position="213"/>
    </location>
</feature>
<dbReference type="GO" id="GO:0000398">
    <property type="term" value="P:mRNA splicing, via spliceosome"/>
    <property type="evidence" value="ECO:0007669"/>
    <property type="project" value="UniProtKB-UniRule"/>
</dbReference>
<dbReference type="InterPro" id="IPR005037">
    <property type="entry name" value="PRP38"/>
</dbReference>